<dbReference type="Pfam" id="PF01816">
    <property type="entry name" value="LRV"/>
    <property type="match status" value="3"/>
</dbReference>
<proteinExistence type="predicted"/>
<dbReference type="InterPro" id="IPR004830">
    <property type="entry name" value="LRR_variant"/>
</dbReference>
<feature type="domain" description="LRV FeS4 cluster" evidence="1">
    <location>
        <begin position="22"/>
        <end position="77"/>
    </location>
</feature>
<dbReference type="RefSeq" id="WP_089416533.1">
    <property type="nucleotide sequence ID" value="NZ_CP022423.1"/>
</dbReference>
<dbReference type="OrthoDB" id="9812576at2"/>
<gene>
    <name evidence="2" type="ORF">VITFI_CDS1651</name>
</gene>
<evidence type="ECO:0000259" key="1">
    <source>
        <dbReference type="Pfam" id="PF05484"/>
    </source>
</evidence>
<dbReference type="KEGG" id="vff:VITFI_CDS1651"/>
<dbReference type="InterPro" id="IPR008665">
    <property type="entry name" value="LRV_FeS"/>
</dbReference>
<protein>
    <recommendedName>
        <fullName evidence="1">LRV FeS4 cluster domain-containing protein</fullName>
    </recommendedName>
</protein>
<organism evidence="2 3">
    <name type="scientific">Vitreoscilla filiformis</name>
    <dbReference type="NCBI Taxonomy" id="63"/>
    <lineage>
        <taxon>Bacteria</taxon>
        <taxon>Pseudomonadati</taxon>
        <taxon>Pseudomonadota</taxon>
        <taxon>Betaproteobacteria</taxon>
        <taxon>Neisseriales</taxon>
        <taxon>Neisseriaceae</taxon>
        <taxon>Vitreoscilla</taxon>
    </lineage>
</organism>
<sequence length="282" mass="31951">MTPAHASPPRSGRAPAGDIPMLTWQGQPIDCATCPHADMRAEQGVENGCERGHSCVQDAYARRIDRFFRAHRELANQHLDHPYFEVRAIAARYADLFHLTPLLRDEDETVRLQVALRVPQRHLLTLCDDPHREVRIRVAQRLDEGQLSRLLHDPDYEVRTVLARRLPLALLPLLVADADTQVRRAVAERIEMPALWRLADDRAPEVRRIVARRAPPGLLAALACDDDWGVRWQVAERLDARQHAALLQRLTQDEDPEVRAMAHSRFAPIPFVAGAPHGGHRP</sequence>
<dbReference type="AlphaFoldDB" id="A0A221KEQ2"/>
<evidence type="ECO:0000313" key="3">
    <source>
        <dbReference type="Proteomes" id="UP000199729"/>
    </source>
</evidence>
<dbReference type="Proteomes" id="UP000199729">
    <property type="component" value="Chromosome"/>
</dbReference>
<dbReference type="SUPFAM" id="SSF48371">
    <property type="entry name" value="ARM repeat"/>
    <property type="match status" value="1"/>
</dbReference>
<evidence type="ECO:0000313" key="2">
    <source>
        <dbReference type="EMBL" id="ASM77429.1"/>
    </source>
</evidence>
<accession>A0A221KEQ2</accession>
<keyword evidence="3" id="KW-1185">Reference proteome</keyword>
<dbReference type="Pfam" id="PF05484">
    <property type="entry name" value="LRV_FeS"/>
    <property type="match status" value="1"/>
</dbReference>
<dbReference type="InterPro" id="IPR011989">
    <property type="entry name" value="ARM-like"/>
</dbReference>
<dbReference type="InterPro" id="IPR016024">
    <property type="entry name" value="ARM-type_fold"/>
</dbReference>
<dbReference type="Gene3D" id="1.25.10.10">
    <property type="entry name" value="Leucine-rich Repeat Variant"/>
    <property type="match status" value="1"/>
</dbReference>
<reference evidence="2 3" key="1">
    <citation type="submission" date="2017-07" db="EMBL/GenBank/DDBJ databases">
        <title>Complete Genome Sequence of the cosmetic ferment Vitreoscilla filiformis (ATCC15551).</title>
        <authorList>
            <person name="Contreras S."/>
            <person name="Sagory-Zalkind P."/>
            <person name="Blanquart H."/>
            <person name="Iltis A."/>
            <person name="Morand S.C."/>
        </authorList>
    </citation>
    <scope>NUCLEOTIDE SEQUENCE [LARGE SCALE GENOMIC DNA]</scope>
    <source>
        <strain evidence="2 3">ATCC 15551</strain>
    </source>
</reference>
<dbReference type="EMBL" id="CP022423">
    <property type="protein sequence ID" value="ASM77429.1"/>
    <property type="molecule type" value="Genomic_DNA"/>
</dbReference>
<name>A0A221KEQ2_VITFI</name>